<sequence>MCKKLDKSRRSDTPAFFFHKGISIYKGLPFQYGKVSCSGSRAIPQRSAVSIAWCAESFMMGQSSSRWCGMKVWRVPAQVSSHLTLRFKILTRQTQIALALLHGR</sequence>
<keyword evidence="2" id="KW-1185">Reference proteome</keyword>
<protein>
    <submittedName>
        <fullName evidence="1">Uncharacterized protein</fullName>
    </submittedName>
</protein>
<evidence type="ECO:0000313" key="2">
    <source>
        <dbReference type="Proteomes" id="UP000499080"/>
    </source>
</evidence>
<dbReference type="Proteomes" id="UP000499080">
    <property type="component" value="Unassembled WGS sequence"/>
</dbReference>
<reference evidence="1 2" key="1">
    <citation type="journal article" date="2019" name="Sci. Rep.">
        <title>Orb-weaving spider Araneus ventricosus genome elucidates the spidroin gene catalogue.</title>
        <authorList>
            <person name="Kono N."/>
            <person name="Nakamura H."/>
            <person name="Ohtoshi R."/>
            <person name="Moran D.A.P."/>
            <person name="Shinohara A."/>
            <person name="Yoshida Y."/>
            <person name="Fujiwara M."/>
            <person name="Mori M."/>
            <person name="Tomita M."/>
            <person name="Arakawa K."/>
        </authorList>
    </citation>
    <scope>NUCLEOTIDE SEQUENCE [LARGE SCALE GENOMIC DNA]</scope>
</reference>
<evidence type="ECO:0000313" key="1">
    <source>
        <dbReference type="EMBL" id="GBN51671.1"/>
    </source>
</evidence>
<proteinExistence type="predicted"/>
<gene>
    <name evidence="1" type="ORF">AVEN_150568_1</name>
</gene>
<comment type="caution">
    <text evidence="1">The sequence shown here is derived from an EMBL/GenBank/DDBJ whole genome shotgun (WGS) entry which is preliminary data.</text>
</comment>
<organism evidence="1 2">
    <name type="scientific">Araneus ventricosus</name>
    <name type="common">Orbweaver spider</name>
    <name type="synonym">Epeira ventricosa</name>
    <dbReference type="NCBI Taxonomy" id="182803"/>
    <lineage>
        <taxon>Eukaryota</taxon>
        <taxon>Metazoa</taxon>
        <taxon>Ecdysozoa</taxon>
        <taxon>Arthropoda</taxon>
        <taxon>Chelicerata</taxon>
        <taxon>Arachnida</taxon>
        <taxon>Araneae</taxon>
        <taxon>Araneomorphae</taxon>
        <taxon>Entelegynae</taxon>
        <taxon>Araneoidea</taxon>
        <taxon>Araneidae</taxon>
        <taxon>Araneus</taxon>
    </lineage>
</organism>
<name>A0A4Y2PKF4_ARAVE</name>
<dbReference type="EMBL" id="BGPR01011509">
    <property type="protein sequence ID" value="GBN51671.1"/>
    <property type="molecule type" value="Genomic_DNA"/>
</dbReference>
<dbReference type="AlphaFoldDB" id="A0A4Y2PKF4"/>
<accession>A0A4Y2PKF4</accession>